<proteinExistence type="predicted"/>
<accession>A0AA39JL27</accession>
<feature type="compositionally biased region" description="Low complexity" evidence="1">
    <location>
        <begin position="1"/>
        <end position="34"/>
    </location>
</feature>
<protein>
    <submittedName>
        <fullName evidence="2">Uncharacterized protein</fullName>
    </submittedName>
</protein>
<sequence>MTVYRSPSSSSSSLSTYSSWSTSASDSDYSNYTDMSGTPTKQRTKDRKSDGTKRNVKVQIGTKIASDIDIREWIGNVWNIDNDAITAVLDRTWILDQAALREFQEAMLQPDKVEHHLYDPFTKLCVPLWKTLLDDEVLSPSGQSNLGSLQAKLWHREGDFNIYAGDDSKSLRRPDFLALSSQTLLWLDEESKRRPDWSMTVFPMEVQKTRVSKLRKERHPLAAQPATHVSEASSYLPNEENRRHSMPPIDEEPSHTSSSKHSTKHKMVQDPENGSQHSNKQPRRYQTNKESQLAAYALECFVATPCSGDRSKR</sequence>
<dbReference type="AlphaFoldDB" id="A0AA39JL27"/>
<evidence type="ECO:0000313" key="3">
    <source>
        <dbReference type="Proteomes" id="UP001175226"/>
    </source>
</evidence>
<evidence type="ECO:0000313" key="2">
    <source>
        <dbReference type="EMBL" id="KAK0444730.1"/>
    </source>
</evidence>
<name>A0AA39JL27_9AGAR</name>
<dbReference type="EMBL" id="JAUEPT010000018">
    <property type="protein sequence ID" value="KAK0444730.1"/>
    <property type="molecule type" value="Genomic_DNA"/>
</dbReference>
<dbReference type="Proteomes" id="UP001175226">
    <property type="component" value="Unassembled WGS sequence"/>
</dbReference>
<feature type="region of interest" description="Disordered" evidence="1">
    <location>
        <begin position="1"/>
        <end position="55"/>
    </location>
</feature>
<evidence type="ECO:0000256" key="1">
    <source>
        <dbReference type="SAM" id="MobiDB-lite"/>
    </source>
</evidence>
<feature type="region of interest" description="Disordered" evidence="1">
    <location>
        <begin position="213"/>
        <end position="290"/>
    </location>
</feature>
<organism evidence="2 3">
    <name type="scientific">Armillaria borealis</name>
    <dbReference type="NCBI Taxonomy" id="47425"/>
    <lineage>
        <taxon>Eukaryota</taxon>
        <taxon>Fungi</taxon>
        <taxon>Dikarya</taxon>
        <taxon>Basidiomycota</taxon>
        <taxon>Agaricomycotina</taxon>
        <taxon>Agaricomycetes</taxon>
        <taxon>Agaricomycetidae</taxon>
        <taxon>Agaricales</taxon>
        <taxon>Marasmiineae</taxon>
        <taxon>Physalacriaceae</taxon>
        <taxon>Armillaria</taxon>
    </lineage>
</organism>
<comment type="caution">
    <text evidence="2">The sequence shown here is derived from an EMBL/GenBank/DDBJ whole genome shotgun (WGS) entry which is preliminary data.</text>
</comment>
<reference evidence="2" key="1">
    <citation type="submission" date="2023-06" db="EMBL/GenBank/DDBJ databases">
        <authorList>
            <consortium name="Lawrence Berkeley National Laboratory"/>
            <person name="Ahrendt S."/>
            <person name="Sahu N."/>
            <person name="Indic B."/>
            <person name="Wong-Bajracharya J."/>
            <person name="Merenyi Z."/>
            <person name="Ke H.-M."/>
            <person name="Monk M."/>
            <person name="Kocsube S."/>
            <person name="Drula E."/>
            <person name="Lipzen A."/>
            <person name="Balint B."/>
            <person name="Henrissat B."/>
            <person name="Andreopoulos B."/>
            <person name="Martin F.M."/>
            <person name="Harder C.B."/>
            <person name="Rigling D."/>
            <person name="Ford K.L."/>
            <person name="Foster G.D."/>
            <person name="Pangilinan J."/>
            <person name="Papanicolaou A."/>
            <person name="Barry K."/>
            <person name="LaButti K."/>
            <person name="Viragh M."/>
            <person name="Koriabine M."/>
            <person name="Yan M."/>
            <person name="Riley R."/>
            <person name="Champramary S."/>
            <person name="Plett K.L."/>
            <person name="Tsai I.J."/>
            <person name="Slot J."/>
            <person name="Sipos G."/>
            <person name="Plett J."/>
            <person name="Nagy L.G."/>
            <person name="Grigoriev I.V."/>
        </authorList>
    </citation>
    <scope>NUCLEOTIDE SEQUENCE</scope>
    <source>
        <strain evidence="2">FPL87.14</strain>
    </source>
</reference>
<feature type="compositionally biased region" description="Polar residues" evidence="1">
    <location>
        <begin position="272"/>
        <end position="290"/>
    </location>
</feature>
<gene>
    <name evidence="2" type="ORF">EV421DRAFT_2034766</name>
</gene>
<keyword evidence="3" id="KW-1185">Reference proteome</keyword>